<reference evidence="10 11" key="1">
    <citation type="submission" date="2019-04" db="EMBL/GenBank/DDBJ databases">
        <authorList>
            <person name="Yang Y."/>
            <person name="Wei D."/>
        </authorList>
    </citation>
    <scope>NUCLEOTIDE SEQUENCE [LARGE SCALE GENOMIC DNA]</scope>
    <source>
        <strain evidence="10 11">L-1-4w-11</strain>
    </source>
</reference>
<keyword evidence="5" id="KW-0805">Transcription regulation</keyword>
<keyword evidence="10" id="KW-0282">Flagellum</keyword>
<evidence type="ECO:0000313" key="10">
    <source>
        <dbReference type="EMBL" id="TKD51164.1"/>
    </source>
</evidence>
<evidence type="ECO:0000313" key="11">
    <source>
        <dbReference type="Proteomes" id="UP000309138"/>
    </source>
</evidence>
<evidence type="ECO:0000256" key="5">
    <source>
        <dbReference type="ARBA" id="ARBA00023015"/>
    </source>
</evidence>
<comment type="caution">
    <text evidence="10">The sequence shown here is derived from an EMBL/GenBank/DDBJ whole genome shotgun (WGS) entry which is preliminary data.</text>
</comment>
<organism evidence="10 11">
    <name type="scientific">Sphingomonas baiyangensis</name>
    <dbReference type="NCBI Taxonomy" id="2572576"/>
    <lineage>
        <taxon>Bacteria</taxon>
        <taxon>Pseudomonadati</taxon>
        <taxon>Pseudomonadota</taxon>
        <taxon>Alphaproteobacteria</taxon>
        <taxon>Sphingomonadales</taxon>
        <taxon>Sphingomonadaceae</taxon>
        <taxon>Sphingomonas</taxon>
    </lineage>
</organism>
<comment type="function">
    <text evidence="7">Responsible for the coupling of flagellin expression to flagellar assembly by preventing expression of the flagellin genes when a component of the middle class of proteins is defective. It negatively regulates flagellar genes by inhibiting the activity of FliA by directly binding to FliA.</text>
</comment>
<dbReference type="InterPro" id="IPR035890">
    <property type="entry name" value="Anti-sigma-28_factor_FlgM_sf"/>
</dbReference>
<evidence type="ECO:0000256" key="3">
    <source>
        <dbReference type="ARBA" id="ARBA00022491"/>
    </source>
</evidence>
<keyword evidence="10" id="KW-0969">Cilium</keyword>
<dbReference type="AlphaFoldDB" id="A0A4U1L3U8"/>
<evidence type="ECO:0000259" key="9">
    <source>
        <dbReference type="Pfam" id="PF04316"/>
    </source>
</evidence>
<keyword evidence="10" id="KW-0966">Cell projection</keyword>
<evidence type="ECO:0000256" key="4">
    <source>
        <dbReference type="ARBA" id="ARBA00022795"/>
    </source>
</evidence>
<dbReference type="InterPro" id="IPR007412">
    <property type="entry name" value="FlgM"/>
</dbReference>
<dbReference type="Pfam" id="PF04316">
    <property type="entry name" value="FlgM"/>
    <property type="match status" value="1"/>
</dbReference>
<evidence type="ECO:0000256" key="7">
    <source>
        <dbReference type="ARBA" id="ARBA00024739"/>
    </source>
</evidence>
<dbReference type="Proteomes" id="UP000309138">
    <property type="component" value="Unassembled WGS sequence"/>
</dbReference>
<evidence type="ECO:0000256" key="6">
    <source>
        <dbReference type="ARBA" id="ARBA00023163"/>
    </source>
</evidence>
<comment type="similarity">
    <text evidence="1">Belongs to the FlgM family.</text>
</comment>
<feature type="domain" description="Anti-sigma-28 factor FlgM C-terminal" evidence="9">
    <location>
        <begin position="41"/>
        <end position="87"/>
    </location>
</feature>
<evidence type="ECO:0000256" key="2">
    <source>
        <dbReference type="ARBA" id="ARBA00017823"/>
    </source>
</evidence>
<gene>
    <name evidence="10" type="primary">flgM</name>
    <name evidence="10" type="ORF">FBR43_10645</name>
</gene>
<keyword evidence="11" id="KW-1185">Reference proteome</keyword>
<sequence length="99" mass="10225">MVDPIGSKPLMPARAASVSVDPVARARLVETGAERAATGAAAGSLQAVAHDMAASPPVDADRVARIRKAIKDGTFPILPATIADHLLAMKYHWDGNDAA</sequence>
<protein>
    <recommendedName>
        <fullName evidence="2">Negative regulator of flagellin synthesis</fullName>
    </recommendedName>
    <alternativeName>
        <fullName evidence="8">Anti-sigma-28 factor</fullName>
    </alternativeName>
</protein>
<proteinExistence type="inferred from homology"/>
<keyword evidence="6" id="KW-0804">Transcription</keyword>
<evidence type="ECO:0000256" key="1">
    <source>
        <dbReference type="ARBA" id="ARBA00005322"/>
    </source>
</evidence>
<dbReference type="SUPFAM" id="SSF101498">
    <property type="entry name" value="Anti-sigma factor FlgM"/>
    <property type="match status" value="1"/>
</dbReference>
<name>A0A4U1L3U8_9SPHN</name>
<evidence type="ECO:0000256" key="8">
    <source>
        <dbReference type="ARBA" id="ARBA00030117"/>
    </source>
</evidence>
<dbReference type="GO" id="GO:0045892">
    <property type="term" value="P:negative regulation of DNA-templated transcription"/>
    <property type="evidence" value="ECO:0007669"/>
    <property type="project" value="InterPro"/>
</dbReference>
<keyword evidence="4" id="KW-1005">Bacterial flagellum biogenesis</keyword>
<dbReference type="NCBIfam" id="TIGR03824">
    <property type="entry name" value="FlgM_jcvi"/>
    <property type="match status" value="1"/>
</dbReference>
<dbReference type="EMBL" id="SWKR01000002">
    <property type="protein sequence ID" value="TKD51164.1"/>
    <property type="molecule type" value="Genomic_DNA"/>
</dbReference>
<keyword evidence="3" id="KW-0678">Repressor</keyword>
<accession>A0A4U1L3U8</accession>
<dbReference type="GO" id="GO:0044781">
    <property type="term" value="P:bacterial-type flagellum organization"/>
    <property type="evidence" value="ECO:0007669"/>
    <property type="project" value="UniProtKB-KW"/>
</dbReference>
<dbReference type="OrthoDB" id="7392062at2"/>
<dbReference type="InterPro" id="IPR031316">
    <property type="entry name" value="FlgM_C"/>
</dbReference>